<evidence type="ECO:0000256" key="1">
    <source>
        <dbReference type="ARBA" id="ARBA00023172"/>
    </source>
</evidence>
<organism evidence="3 4">
    <name type="scientific">Candidatus Acididesulfobacter diazotrophicus</name>
    <dbReference type="NCBI Taxonomy" id="2597226"/>
    <lineage>
        <taxon>Bacteria</taxon>
        <taxon>Deltaproteobacteria</taxon>
        <taxon>Candidatus Acidulodesulfobacterales</taxon>
        <taxon>Candidatus Acididesulfobacter</taxon>
    </lineage>
</organism>
<evidence type="ECO:0000313" key="3">
    <source>
        <dbReference type="EMBL" id="RZD17589.1"/>
    </source>
</evidence>
<dbReference type="GO" id="GO:0015074">
    <property type="term" value="P:DNA integration"/>
    <property type="evidence" value="ECO:0007669"/>
    <property type="project" value="InterPro"/>
</dbReference>
<dbReference type="Gene3D" id="1.10.443.10">
    <property type="entry name" value="Intergrase catalytic core"/>
    <property type="match status" value="1"/>
</dbReference>
<feature type="domain" description="Tyr recombinase" evidence="2">
    <location>
        <begin position="1"/>
        <end position="60"/>
    </location>
</feature>
<name>A0A519BK09_9DELT</name>
<dbReference type="InterPro" id="IPR011010">
    <property type="entry name" value="DNA_brk_join_enz"/>
</dbReference>
<evidence type="ECO:0000313" key="4">
    <source>
        <dbReference type="Proteomes" id="UP000319296"/>
    </source>
</evidence>
<dbReference type="Proteomes" id="UP000319296">
    <property type="component" value="Unassembled WGS sequence"/>
</dbReference>
<dbReference type="GO" id="GO:0003677">
    <property type="term" value="F:DNA binding"/>
    <property type="evidence" value="ECO:0007669"/>
    <property type="project" value="InterPro"/>
</dbReference>
<reference evidence="3 4" key="1">
    <citation type="journal article" date="2019" name="ISME J.">
        <title>Insights into ecological role of a new deltaproteobacterial order Candidatus Acidulodesulfobacterales by metagenomics and metatranscriptomics.</title>
        <authorList>
            <person name="Tan S."/>
            <person name="Liu J."/>
            <person name="Fang Y."/>
            <person name="Hedlund B.P."/>
            <person name="Lian Z.H."/>
            <person name="Huang L.Y."/>
            <person name="Li J.T."/>
            <person name="Huang L.N."/>
            <person name="Li W.J."/>
            <person name="Jiang H.C."/>
            <person name="Dong H.L."/>
            <person name="Shu W.S."/>
        </authorList>
    </citation>
    <scope>NUCLEOTIDE SEQUENCE [LARGE SCALE GENOMIC DNA]</scope>
    <source>
        <strain evidence="3">AP1</strain>
    </source>
</reference>
<dbReference type="SUPFAM" id="SSF56349">
    <property type="entry name" value="DNA breaking-rejoining enzymes"/>
    <property type="match status" value="1"/>
</dbReference>
<dbReference type="AlphaFoldDB" id="A0A519BK09"/>
<dbReference type="InterPro" id="IPR002104">
    <property type="entry name" value="Integrase_catalytic"/>
</dbReference>
<gene>
    <name evidence="3" type="ORF">EVG15_10460</name>
</gene>
<accession>A0A519BK09</accession>
<comment type="caution">
    <text evidence="3">The sequence shown here is derived from an EMBL/GenBank/DDBJ whole genome shotgun (WGS) entry which is preliminary data.</text>
</comment>
<dbReference type="PROSITE" id="PS51898">
    <property type="entry name" value="TYR_RECOMBINASE"/>
    <property type="match status" value="1"/>
</dbReference>
<protein>
    <recommendedName>
        <fullName evidence="2">Tyr recombinase domain-containing protein</fullName>
    </recommendedName>
</protein>
<proteinExistence type="predicted"/>
<keyword evidence="1" id="KW-0233">DNA recombination</keyword>
<sequence>MFKDLRDGSGEVGLRHTFASQLVMKGIDLTTVKELLGHKDIKMTLRYSHLSQAHIRTAVNILDKKCDSCVTVGYNEEIAEPANP</sequence>
<dbReference type="Pfam" id="PF00589">
    <property type="entry name" value="Phage_integrase"/>
    <property type="match status" value="1"/>
</dbReference>
<dbReference type="InterPro" id="IPR013762">
    <property type="entry name" value="Integrase-like_cat_sf"/>
</dbReference>
<evidence type="ECO:0000259" key="2">
    <source>
        <dbReference type="PROSITE" id="PS51898"/>
    </source>
</evidence>
<dbReference type="GO" id="GO:0006310">
    <property type="term" value="P:DNA recombination"/>
    <property type="evidence" value="ECO:0007669"/>
    <property type="project" value="UniProtKB-KW"/>
</dbReference>
<dbReference type="EMBL" id="SGBB01000031">
    <property type="protein sequence ID" value="RZD17589.1"/>
    <property type="molecule type" value="Genomic_DNA"/>
</dbReference>